<comment type="catalytic activity">
    <reaction evidence="14">
        <text>pyruvate + ATP + H2O = phosphoenolpyruvate + AMP + phosphate + 2 H(+)</text>
        <dbReference type="Rhea" id="RHEA:11364"/>
        <dbReference type="ChEBI" id="CHEBI:15361"/>
        <dbReference type="ChEBI" id="CHEBI:15377"/>
        <dbReference type="ChEBI" id="CHEBI:15378"/>
        <dbReference type="ChEBI" id="CHEBI:30616"/>
        <dbReference type="ChEBI" id="CHEBI:43474"/>
        <dbReference type="ChEBI" id="CHEBI:58702"/>
        <dbReference type="ChEBI" id="CHEBI:456215"/>
        <dbReference type="EC" id="2.7.9.2"/>
    </reaction>
</comment>
<proteinExistence type="inferred from homology"/>
<feature type="domain" description="Pyruvate phosphate dikinase AMP/ATP-binding" evidence="15">
    <location>
        <begin position="16"/>
        <end position="113"/>
    </location>
</feature>
<evidence type="ECO:0000256" key="5">
    <source>
        <dbReference type="ARBA" id="ARBA00011996"/>
    </source>
</evidence>
<dbReference type="Proteomes" id="UP001553715">
    <property type="component" value="Unassembled WGS sequence"/>
</dbReference>
<sequence length="122" mass="13373">MSNILWFDEVGMADLPQVGGKNASLGEMVSHLSDLGVRVPGGFATTADAYRSFLSTSGLDQRIREAVEAIDVDDVTQLSRVGAAVREWIEQQPLPADIETDIRTAYTRLGARVRIGWRGARR</sequence>
<evidence type="ECO:0000256" key="11">
    <source>
        <dbReference type="ARBA" id="ARBA00022840"/>
    </source>
</evidence>
<organism evidence="16 17">
    <name type="scientific">Microbacterium profundi</name>
    <dbReference type="NCBI Taxonomy" id="450380"/>
    <lineage>
        <taxon>Bacteria</taxon>
        <taxon>Bacillati</taxon>
        <taxon>Actinomycetota</taxon>
        <taxon>Actinomycetes</taxon>
        <taxon>Micrococcales</taxon>
        <taxon>Microbacteriaceae</taxon>
        <taxon>Microbacterium</taxon>
    </lineage>
</organism>
<evidence type="ECO:0000256" key="14">
    <source>
        <dbReference type="ARBA" id="ARBA00047700"/>
    </source>
</evidence>
<accession>A0ABV3LDA8</accession>
<dbReference type="SUPFAM" id="SSF56059">
    <property type="entry name" value="Glutathione synthetase ATP-binding domain-like"/>
    <property type="match status" value="1"/>
</dbReference>
<evidence type="ECO:0000256" key="2">
    <source>
        <dbReference type="ARBA" id="ARBA00002988"/>
    </source>
</evidence>
<dbReference type="PANTHER" id="PTHR43030">
    <property type="entry name" value="PHOSPHOENOLPYRUVATE SYNTHASE"/>
    <property type="match status" value="1"/>
</dbReference>
<comment type="function">
    <text evidence="2">Catalyzes the phosphorylation of pyruvate to phosphoenolpyruvate.</text>
</comment>
<evidence type="ECO:0000256" key="12">
    <source>
        <dbReference type="ARBA" id="ARBA00022842"/>
    </source>
</evidence>
<evidence type="ECO:0000313" key="17">
    <source>
        <dbReference type="Proteomes" id="UP001553715"/>
    </source>
</evidence>
<dbReference type="PANTHER" id="PTHR43030:SF1">
    <property type="entry name" value="PHOSPHOENOLPYRUVATE SYNTHASE"/>
    <property type="match status" value="1"/>
</dbReference>
<comment type="pathway">
    <text evidence="3">Carbohydrate biosynthesis; gluconeogenesis.</text>
</comment>
<keyword evidence="12" id="KW-0460">Magnesium</keyword>
<name>A0ABV3LDA8_9MICO</name>
<dbReference type="EC" id="2.7.9.2" evidence="5"/>
<dbReference type="InterPro" id="IPR013815">
    <property type="entry name" value="ATP_grasp_subdomain_1"/>
</dbReference>
<dbReference type="EMBL" id="JBFBMH010000002">
    <property type="protein sequence ID" value="MEW1973828.1"/>
    <property type="molecule type" value="Genomic_DNA"/>
</dbReference>
<evidence type="ECO:0000256" key="9">
    <source>
        <dbReference type="ARBA" id="ARBA00022741"/>
    </source>
</evidence>
<dbReference type="InterPro" id="IPR002192">
    <property type="entry name" value="PPDK_AMP/ATP-bd"/>
</dbReference>
<keyword evidence="8" id="KW-0479">Metal-binding</keyword>
<reference evidence="16 17" key="1">
    <citation type="submission" date="2024-06" db="EMBL/GenBank/DDBJ databases">
        <title>The Natural Products Discovery Center: Release of the First 8490 Sequenced Strains for Exploring Actinobacteria Biosynthetic Diversity.</title>
        <authorList>
            <person name="Kalkreuter E."/>
            <person name="Kautsar S.A."/>
            <person name="Yang D."/>
            <person name="Bader C.D."/>
            <person name="Teijaro C.N."/>
            <person name="Fluegel L."/>
            <person name="Davis C.M."/>
            <person name="Simpson J.R."/>
            <person name="Lauterbach L."/>
            <person name="Steele A.D."/>
            <person name="Gui C."/>
            <person name="Meng S."/>
            <person name="Li G."/>
            <person name="Viehrig K."/>
            <person name="Ye F."/>
            <person name="Su P."/>
            <person name="Kiefer A.F."/>
            <person name="Nichols A."/>
            <person name="Cepeda A.J."/>
            <person name="Yan W."/>
            <person name="Fan B."/>
            <person name="Jiang Y."/>
            <person name="Adhikari A."/>
            <person name="Zheng C.-J."/>
            <person name="Schuster L."/>
            <person name="Cowan T.M."/>
            <person name="Smanski M.J."/>
            <person name="Chevrette M.G."/>
            <person name="De Carvalho L.P.S."/>
            <person name="Shen B."/>
        </authorList>
    </citation>
    <scope>NUCLEOTIDE SEQUENCE [LARGE SCALE GENOMIC DNA]</scope>
    <source>
        <strain evidence="16 17">NPDC077434</strain>
    </source>
</reference>
<dbReference type="RefSeq" id="WP_366232174.1">
    <property type="nucleotide sequence ID" value="NZ_JBFBMH010000002.1"/>
</dbReference>
<keyword evidence="9" id="KW-0547">Nucleotide-binding</keyword>
<protein>
    <recommendedName>
        <fullName evidence="6">Phosphoenolpyruvate synthase</fullName>
        <ecNumber evidence="5">2.7.9.2</ecNumber>
    </recommendedName>
    <alternativeName>
        <fullName evidence="13">Pyruvate, water dikinase</fullName>
    </alternativeName>
</protein>
<evidence type="ECO:0000313" key="16">
    <source>
        <dbReference type="EMBL" id="MEW1973828.1"/>
    </source>
</evidence>
<keyword evidence="17" id="KW-1185">Reference proteome</keyword>
<gene>
    <name evidence="16" type="ORF">AB0301_01910</name>
</gene>
<evidence type="ECO:0000256" key="1">
    <source>
        <dbReference type="ARBA" id="ARBA00001946"/>
    </source>
</evidence>
<evidence type="ECO:0000256" key="10">
    <source>
        <dbReference type="ARBA" id="ARBA00022777"/>
    </source>
</evidence>
<evidence type="ECO:0000256" key="8">
    <source>
        <dbReference type="ARBA" id="ARBA00022723"/>
    </source>
</evidence>
<evidence type="ECO:0000256" key="4">
    <source>
        <dbReference type="ARBA" id="ARBA00007837"/>
    </source>
</evidence>
<comment type="similarity">
    <text evidence="4">Belongs to the PEP-utilizing enzyme family.</text>
</comment>
<evidence type="ECO:0000256" key="13">
    <source>
        <dbReference type="ARBA" id="ARBA00033470"/>
    </source>
</evidence>
<dbReference type="Pfam" id="PF01326">
    <property type="entry name" value="PPDK_N"/>
    <property type="match status" value="1"/>
</dbReference>
<evidence type="ECO:0000259" key="15">
    <source>
        <dbReference type="Pfam" id="PF01326"/>
    </source>
</evidence>
<keyword evidence="7" id="KW-0808">Transferase</keyword>
<evidence type="ECO:0000256" key="3">
    <source>
        <dbReference type="ARBA" id="ARBA00004742"/>
    </source>
</evidence>
<comment type="caution">
    <text evidence="16">The sequence shown here is derived from an EMBL/GenBank/DDBJ whole genome shotgun (WGS) entry which is preliminary data.</text>
</comment>
<evidence type="ECO:0000256" key="6">
    <source>
        <dbReference type="ARBA" id="ARBA00021623"/>
    </source>
</evidence>
<evidence type="ECO:0000256" key="7">
    <source>
        <dbReference type="ARBA" id="ARBA00022679"/>
    </source>
</evidence>
<dbReference type="Gene3D" id="3.30.1490.20">
    <property type="entry name" value="ATP-grasp fold, A domain"/>
    <property type="match status" value="1"/>
</dbReference>
<dbReference type="InterPro" id="IPR006319">
    <property type="entry name" value="PEP_synth"/>
</dbReference>
<keyword evidence="10" id="KW-0418">Kinase</keyword>
<keyword evidence="11" id="KW-0067">ATP-binding</keyword>
<comment type="cofactor">
    <cofactor evidence="1">
        <name>Mg(2+)</name>
        <dbReference type="ChEBI" id="CHEBI:18420"/>
    </cofactor>
</comment>